<gene>
    <name evidence="4" type="primary">LOC105228258</name>
</gene>
<feature type="signal peptide" evidence="1">
    <location>
        <begin position="1"/>
        <end position="27"/>
    </location>
</feature>
<feature type="chain" id="PRO_5044537565" evidence="1">
    <location>
        <begin position="28"/>
        <end position="663"/>
    </location>
</feature>
<reference evidence="2" key="1">
    <citation type="journal article" date="2014" name="BMC Genomics">
        <title>Characterizing the developmental transcriptome of the oriental fruit fly, Bactrocera dorsalis (Diptera: Tephritidae) through comparative genomic analysis with Drosophila melanogaster utilizing modENCODE datasets.</title>
        <authorList>
            <person name="Geib S.M."/>
            <person name="Calla B."/>
            <person name="Hall B."/>
            <person name="Hou S."/>
            <person name="Manoukis N.C."/>
        </authorList>
    </citation>
    <scope>NUCLEOTIDE SEQUENCE</scope>
    <source>
        <strain evidence="2">Punador</strain>
    </source>
</reference>
<dbReference type="CTD" id="31712"/>
<dbReference type="PANTHER" id="PTHR47890">
    <property type="entry name" value="LD24308P"/>
    <property type="match status" value="1"/>
</dbReference>
<reference evidence="4" key="2">
    <citation type="submission" date="2025-04" db="UniProtKB">
        <authorList>
            <consortium name="RefSeq"/>
        </authorList>
    </citation>
    <scope>IDENTIFICATION</scope>
    <source>
        <strain evidence="4">Punador</strain>
    </source>
</reference>
<dbReference type="EMBL" id="GAKP01003249">
    <property type="protein sequence ID" value="JAC55703.1"/>
    <property type="molecule type" value="Transcribed_RNA"/>
</dbReference>
<dbReference type="Proteomes" id="UP001652620">
    <property type="component" value="Unplaced"/>
</dbReference>
<evidence type="ECO:0000256" key="1">
    <source>
        <dbReference type="SAM" id="SignalP"/>
    </source>
</evidence>
<name>A0A034WPQ5_BACDO</name>
<dbReference type="PANTHER" id="PTHR47890:SF1">
    <property type="entry name" value="LD24308P"/>
    <property type="match status" value="1"/>
</dbReference>
<dbReference type="OrthoDB" id="6366357at2759"/>
<evidence type="ECO:0000313" key="4">
    <source>
        <dbReference type="RefSeq" id="XP_011206309.1"/>
    </source>
</evidence>
<evidence type="ECO:0000313" key="2">
    <source>
        <dbReference type="EMBL" id="JAC55703.1"/>
    </source>
</evidence>
<keyword evidence="3" id="KW-1185">Reference proteome</keyword>
<accession>A0A034WPQ5</accession>
<protein>
    <submittedName>
        <fullName evidence="4">Uncharacterized protein LOC105228258 isoform X1</fullName>
    </submittedName>
</protein>
<organism evidence="2">
    <name type="scientific">Bactrocera dorsalis</name>
    <name type="common">Oriental fruit fly</name>
    <name type="synonym">Dacus dorsalis</name>
    <dbReference type="NCBI Taxonomy" id="27457"/>
    <lineage>
        <taxon>Eukaryota</taxon>
        <taxon>Metazoa</taxon>
        <taxon>Ecdysozoa</taxon>
        <taxon>Arthropoda</taxon>
        <taxon>Hexapoda</taxon>
        <taxon>Insecta</taxon>
        <taxon>Pterygota</taxon>
        <taxon>Neoptera</taxon>
        <taxon>Endopterygota</taxon>
        <taxon>Diptera</taxon>
        <taxon>Brachycera</taxon>
        <taxon>Muscomorpha</taxon>
        <taxon>Tephritoidea</taxon>
        <taxon>Tephritidae</taxon>
        <taxon>Bactrocera</taxon>
        <taxon>Bactrocera</taxon>
    </lineage>
</organism>
<dbReference type="OMA" id="HNNAPIM"/>
<sequence>MWLFGRNLSGLVVIFFIFFATPPPAAAVIEDVLDVIHVVKEVTVGILKAWDIVQQSPIAQNIEFPLMREKQRKVLQRLKDMSRQIDQTEQKYAQNVALAVESLTEFINQNLPLMSKMNDIQDTINRISSRFQQMQKYEAHQDKLEASTLVAFAEWTVSPNAHSVHHLMDRLHLILFGPEEKENTTTNFLSLLAKTYEESTDQICHTQQSAQQFIYSLYSDIALTELKGYTMMQFSWMMLRIYGKGNFSQEVELMRMDYVKRTERALKLLREVMRRADRILWRCDPGKFEQGKNYDEVTRLLQGYIENEVDLNKEETCREDCAFYQSTRSEGCFKDLYCARQPRCSGKLYHCTYVDADMWICPASRNSTRRYEYLEYENGRVLGQRTPCVRGTTKVESWWRYLFWHCSYCFCLCDEISIKSDRYFNLRETVADVDNNRVVTGLRITKQNRIFHLQIQEGELLPRGNINRSSLTWKPVENYQIFDRDVRNGRDYHTLSYESRSMDLDDIYTDDNSFIVVGVRWRVVGAHLNLEAKLAEFDFKMGKLISPETNSFWKSNDNTDVSGERRQKIKLNNPDKSTRTIVKSIPDSRHNQYIDFINTSMDKDAAQSTVPFIDTQEVTSNPPVPLSGVGIYHKGRQGYGGFLAPKIMTYDFTPHVRVPQDIN</sequence>
<dbReference type="Pfam" id="PF16061">
    <property type="entry name" value="DUF4803"/>
    <property type="match status" value="1"/>
</dbReference>
<evidence type="ECO:0000313" key="3">
    <source>
        <dbReference type="Proteomes" id="UP001652620"/>
    </source>
</evidence>
<keyword evidence="1" id="KW-0732">Signal</keyword>
<dbReference type="InterPro" id="IPR032062">
    <property type="entry name" value="DUF4803"/>
</dbReference>
<dbReference type="KEGG" id="bdr:105228258"/>
<proteinExistence type="predicted"/>
<dbReference type="RefSeq" id="XP_011206309.1">
    <property type="nucleotide sequence ID" value="XM_011208007.3"/>
</dbReference>
<dbReference type="GeneID" id="105228258"/>
<dbReference type="AlphaFoldDB" id="A0A034WPQ5"/>